<dbReference type="PANTHER" id="PTHR10357:SF210">
    <property type="entry name" value="MALTODEXTRIN GLUCOSIDASE"/>
    <property type="match status" value="1"/>
</dbReference>
<comment type="similarity">
    <text evidence="1">Belongs to the glycosyl hydrolase 13 family.</text>
</comment>
<name>A0A1M4XAY8_9CLOT</name>
<dbReference type="Proteomes" id="UP000184035">
    <property type="component" value="Unassembled WGS sequence"/>
</dbReference>
<dbReference type="Gene3D" id="3.20.20.80">
    <property type="entry name" value="Glycosidases"/>
    <property type="match status" value="1"/>
</dbReference>
<organism evidence="5 6">
    <name type="scientific">Clostridium fallax</name>
    <dbReference type="NCBI Taxonomy" id="1533"/>
    <lineage>
        <taxon>Bacteria</taxon>
        <taxon>Bacillati</taxon>
        <taxon>Bacillota</taxon>
        <taxon>Clostridia</taxon>
        <taxon>Eubacteriales</taxon>
        <taxon>Clostridiaceae</taxon>
        <taxon>Clostridium</taxon>
    </lineage>
</organism>
<dbReference type="GO" id="GO:0005975">
    <property type="term" value="P:carbohydrate metabolic process"/>
    <property type="evidence" value="ECO:0007669"/>
    <property type="project" value="InterPro"/>
</dbReference>
<dbReference type="PANTHER" id="PTHR10357">
    <property type="entry name" value="ALPHA-AMYLASE FAMILY MEMBER"/>
    <property type="match status" value="1"/>
</dbReference>
<keyword evidence="6" id="KW-1185">Reference proteome</keyword>
<dbReference type="OrthoDB" id="9805159at2"/>
<proteinExistence type="inferred from homology"/>
<dbReference type="Gene3D" id="3.90.400.10">
    <property type="entry name" value="Oligo-1,6-glucosidase, Domain 2"/>
    <property type="match status" value="1"/>
</dbReference>
<dbReference type="SUPFAM" id="SSF81296">
    <property type="entry name" value="E set domains"/>
    <property type="match status" value="1"/>
</dbReference>
<dbReference type="SMART" id="SM00642">
    <property type="entry name" value="Aamy"/>
    <property type="match status" value="1"/>
</dbReference>
<dbReference type="InterPro" id="IPR045857">
    <property type="entry name" value="O16G_dom_2"/>
</dbReference>
<dbReference type="InterPro" id="IPR014756">
    <property type="entry name" value="Ig_E-set"/>
</dbReference>
<dbReference type="RefSeq" id="WP_072896480.1">
    <property type="nucleotide sequence ID" value="NZ_FQVM01000017.1"/>
</dbReference>
<dbReference type="CDD" id="cd02857">
    <property type="entry name" value="E_set_CDase_PDE_N"/>
    <property type="match status" value="1"/>
</dbReference>
<dbReference type="SUPFAM" id="SSF51445">
    <property type="entry name" value="(Trans)glycosidases"/>
    <property type="match status" value="1"/>
</dbReference>
<evidence type="ECO:0000313" key="5">
    <source>
        <dbReference type="EMBL" id="SHE90603.1"/>
    </source>
</evidence>
<dbReference type="InterPro" id="IPR013783">
    <property type="entry name" value="Ig-like_fold"/>
</dbReference>
<dbReference type="GO" id="GO:0004553">
    <property type="term" value="F:hydrolase activity, hydrolyzing O-glycosyl compounds"/>
    <property type="evidence" value="ECO:0007669"/>
    <property type="project" value="InterPro"/>
</dbReference>
<keyword evidence="3 5" id="KW-0326">Glycosidase</keyword>
<dbReference type="InterPro" id="IPR006047">
    <property type="entry name" value="GH13_cat_dom"/>
</dbReference>
<feature type="domain" description="Glycosyl hydrolase family 13 catalytic" evidence="4">
    <location>
        <begin position="135"/>
        <end position="492"/>
    </location>
</feature>
<reference evidence="5 6" key="1">
    <citation type="submission" date="2016-11" db="EMBL/GenBank/DDBJ databases">
        <authorList>
            <person name="Jaros S."/>
            <person name="Januszkiewicz K."/>
            <person name="Wedrychowicz H."/>
        </authorList>
    </citation>
    <scope>NUCLEOTIDE SEQUENCE [LARGE SCALE GENOMIC DNA]</scope>
    <source>
        <strain evidence="5 6">DSM 2631</strain>
    </source>
</reference>
<dbReference type="InterPro" id="IPR017853">
    <property type="entry name" value="GH"/>
</dbReference>
<gene>
    <name evidence="5" type="ORF">SAMN05443638_11710</name>
</gene>
<keyword evidence="2" id="KW-0378">Hydrolase</keyword>
<sequence length="571" mass="67881">MNKHGIFHIPEAPFAYGINENTLYIKIRVAAKDIKSVKLYCKDRYNWDGSFPCYEMEKIISSELFDYFKAEVKVREKRFRYFFKIIDNNNEEVYLNEKGLQKEIPNEGGAFQFPYIALGDLYREVKWPQEGIAYQIFPDRFFNGNKSNDPKDVMKWGEEVTTRNFFGGDIKGITEKLDYIKDLGVTFIYMTPIFKSSSNHKYNTCDYYEIDEMFGTKEEFRELIKEAHKREIKIILDGVFNHTGADFFAFKDLIEKGEKSKYKDWFFVEDYPVDLEKINYVTFANKVKYMPKINMNNKDTRNYFLNVAKYWIEELDIDGWRLDVCDEVDHLFWREFREAVKSVKEDAFIIGEIMHQGRNFLKGEELDSIMNYPFREASLDFFAKRTIDAKKLNDILMEKKAWSMESINRQMLNLLDSHDTARFLTDSDGNIDRLKLAVVFQYTFEGIPYIYYGDEIGMKGETDPYCRRCMVWDEEKQNIDLKNHFKKLGKIRKENKELIYGKYNSLIKDKFLLVYERVLGDEKSLIIINNDLTSKEVEICGKFKDLYENKHLEINNKILINPMDFKILKAK</sequence>
<dbReference type="Pfam" id="PF00128">
    <property type="entry name" value="Alpha-amylase"/>
    <property type="match status" value="1"/>
</dbReference>
<dbReference type="SUPFAM" id="SSF51011">
    <property type="entry name" value="Glycosyl hydrolase domain"/>
    <property type="match status" value="1"/>
</dbReference>
<dbReference type="Gene3D" id="2.60.40.1180">
    <property type="entry name" value="Golgi alpha-mannosidase II"/>
    <property type="match status" value="1"/>
</dbReference>
<protein>
    <submittedName>
        <fullName evidence="5">Glycosidase</fullName>
    </submittedName>
</protein>
<dbReference type="CDD" id="cd11338">
    <property type="entry name" value="AmyAc_CMD"/>
    <property type="match status" value="1"/>
</dbReference>
<dbReference type="EMBL" id="FQVM01000017">
    <property type="protein sequence ID" value="SHE90603.1"/>
    <property type="molecule type" value="Genomic_DNA"/>
</dbReference>
<evidence type="ECO:0000256" key="3">
    <source>
        <dbReference type="ARBA" id="ARBA00023295"/>
    </source>
</evidence>
<accession>A0A1M4XAY8</accession>
<dbReference type="AlphaFoldDB" id="A0A1M4XAY8"/>
<dbReference type="Pfam" id="PF02903">
    <property type="entry name" value="Alpha-amylase_N"/>
    <property type="match status" value="1"/>
</dbReference>
<evidence type="ECO:0000256" key="1">
    <source>
        <dbReference type="ARBA" id="ARBA00008061"/>
    </source>
</evidence>
<dbReference type="Gene3D" id="2.60.40.10">
    <property type="entry name" value="Immunoglobulins"/>
    <property type="match status" value="1"/>
</dbReference>
<evidence type="ECO:0000259" key="4">
    <source>
        <dbReference type="SMART" id="SM00642"/>
    </source>
</evidence>
<evidence type="ECO:0000313" key="6">
    <source>
        <dbReference type="Proteomes" id="UP000184035"/>
    </source>
</evidence>
<dbReference type="STRING" id="1533.SAMN05443638_11710"/>
<dbReference type="InterPro" id="IPR013780">
    <property type="entry name" value="Glyco_hydro_b"/>
</dbReference>
<dbReference type="InterPro" id="IPR004185">
    <property type="entry name" value="Glyco_hydro_13_lg-like_dom"/>
</dbReference>
<evidence type="ECO:0000256" key="2">
    <source>
        <dbReference type="ARBA" id="ARBA00022801"/>
    </source>
</evidence>